<organism evidence="2 3">
    <name type="scientific">Tsukamurella tyrosinosolvens</name>
    <dbReference type="NCBI Taxonomy" id="57704"/>
    <lineage>
        <taxon>Bacteria</taxon>
        <taxon>Bacillati</taxon>
        <taxon>Actinomycetota</taxon>
        <taxon>Actinomycetes</taxon>
        <taxon>Mycobacteriales</taxon>
        <taxon>Tsukamurellaceae</taxon>
        <taxon>Tsukamurella</taxon>
    </lineage>
</organism>
<dbReference type="STRING" id="57704.SAMN04489793_1436"/>
<keyword evidence="1" id="KW-0472">Membrane</keyword>
<dbReference type="EMBL" id="FNSA01000003">
    <property type="protein sequence ID" value="SEC06415.1"/>
    <property type="molecule type" value="Genomic_DNA"/>
</dbReference>
<name>A0A1H4PG90_TSUTY</name>
<keyword evidence="1" id="KW-0812">Transmembrane</keyword>
<dbReference type="OrthoDB" id="2988755at2"/>
<feature type="transmembrane region" description="Helical" evidence="1">
    <location>
        <begin position="172"/>
        <end position="197"/>
    </location>
</feature>
<dbReference type="Proteomes" id="UP000182241">
    <property type="component" value="Unassembled WGS sequence"/>
</dbReference>
<dbReference type="RefSeq" id="WP_068741059.1">
    <property type="nucleotide sequence ID" value="NZ_CP019066.1"/>
</dbReference>
<proteinExistence type="predicted"/>
<keyword evidence="1" id="KW-1133">Transmembrane helix</keyword>
<evidence type="ECO:0000313" key="2">
    <source>
        <dbReference type="EMBL" id="SEC06415.1"/>
    </source>
</evidence>
<dbReference type="AlphaFoldDB" id="A0A1H4PG90"/>
<feature type="transmembrane region" description="Helical" evidence="1">
    <location>
        <begin position="92"/>
        <end position="110"/>
    </location>
</feature>
<keyword evidence="3" id="KW-1185">Reference proteome</keyword>
<accession>A0A1H4PG90</accession>
<feature type="transmembrane region" description="Helical" evidence="1">
    <location>
        <begin position="122"/>
        <end position="138"/>
    </location>
</feature>
<feature type="transmembrane region" description="Helical" evidence="1">
    <location>
        <begin position="23"/>
        <end position="41"/>
    </location>
</feature>
<dbReference type="KEGG" id="tsm:ASU32_06050"/>
<evidence type="ECO:0000313" key="3">
    <source>
        <dbReference type="Proteomes" id="UP000182241"/>
    </source>
</evidence>
<sequence length="200" mass="20064">MVRRPSPPTASLPPGAGAASRRWWGHWPAVVGLVAAGIQVAGGVEPAAVSITLAVAASCYLAAAALDRPWAAWAGIPAGSAVVVAGEVSGLPWWAGLSAYALILLLIGVVRDHTARPLAEQCLALLVYGGAAVVAILVSPRGGLALAGSALACHALWDLRHLRRGDVVPRSLAEFCIVLDIPLGAAAIALACTGAAAPTA</sequence>
<gene>
    <name evidence="2" type="ORF">SAMN04489793_1436</name>
</gene>
<reference evidence="3" key="1">
    <citation type="submission" date="2016-10" db="EMBL/GenBank/DDBJ databases">
        <authorList>
            <person name="Varghese N."/>
            <person name="Submissions S."/>
        </authorList>
    </citation>
    <scope>NUCLEOTIDE SEQUENCE [LARGE SCALE GENOMIC DNA]</scope>
    <source>
        <strain evidence="3">DSM 44234</strain>
    </source>
</reference>
<protein>
    <submittedName>
        <fullName evidence="2">Uncharacterized protein</fullName>
    </submittedName>
</protein>
<feature type="transmembrane region" description="Helical" evidence="1">
    <location>
        <begin position="47"/>
        <end position="63"/>
    </location>
</feature>
<evidence type="ECO:0000256" key="1">
    <source>
        <dbReference type="SAM" id="Phobius"/>
    </source>
</evidence>